<dbReference type="RefSeq" id="WP_200694904.1">
    <property type="nucleotide sequence ID" value="NZ_JBHSCF010000004.1"/>
</dbReference>
<organism evidence="3 4">
    <name type="scientific">Streptomyces flavovirens</name>
    <dbReference type="NCBI Taxonomy" id="52258"/>
    <lineage>
        <taxon>Bacteria</taxon>
        <taxon>Bacillati</taxon>
        <taxon>Actinomycetota</taxon>
        <taxon>Actinomycetes</taxon>
        <taxon>Kitasatosporales</taxon>
        <taxon>Streptomycetaceae</taxon>
        <taxon>Streptomyces</taxon>
    </lineage>
</organism>
<protein>
    <submittedName>
        <fullName evidence="3">GNAT family N-acetyltransferase</fullName>
        <ecNumber evidence="3">2.3.1.-</ecNumber>
    </submittedName>
</protein>
<dbReference type="GO" id="GO:0016746">
    <property type="term" value="F:acyltransferase activity"/>
    <property type="evidence" value="ECO:0007669"/>
    <property type="project" value="UniProtKB-KW"/>
</dbReference>
<evidence type="ECO:0000313" key="3">
    <source>
        <dbReference type="EMBL" id="MFC4185309.1"/>
    </source>
</evidence>
<sequence length="379" mass="41444">MTLTHSAAGPVGTHITPGPTPHTLDHPLVRRCPHLYCSPRWLRVEDQAHPGPSFHTWIHGDDLAAYAPSYGFDATSNPWPFARPDLFLAEGTGTGEGHGSLLPAFTIGGRRPGHSKFYTAGPTWQRVPALTRLLGAAAEHSADRGASCLAALYCSPRDADLAEAFRAHGGVRFPSHGTNLLGLPGDSTEDWMASLPRKQRAKEKADLRKLRDAGVDFEVSPLREADLERIVPLELGLYSKHGHTYALQEATDLHRAYLDHLGDDAVLVRARRDGVLVGFTSLVRHGSHAYVRQAGFDPEGCGDAPVYFGAALHEPIRWAYDHGVRCLDLSITADATKQRRGARTQPRDAWFIPLDDTARHHLRGLRARHDRAASTPSPA</sequence>
<feature type="domain" description="BioF2-like acetyltransferase" evidence="2">
    <location>
        <begin position="197"/>
        <end position="334"/>
    </location>
</feature>
<keyword evidence="3" id="KW-0012">Acyltransferase</keyword>
<dbReference type="InterPro" id="IPR016181">
    <property type="entry name" value="Acyl_CoA_acyltransferase"/>
</dbReference>
<dbReference type="InterPro" id="IPR038740">
    <property type="entry name" value="BioF2-like_GNAT_dom"/>
</dbReference>
<keyword evidence="3" id="KW-0808">Transferase</keyword>
<proteinExistence type="predicted"/>
<gene>
    <name evidence="3" type="ORF">ACFO3R_02730</name>
</gene>
<name>A0ABV8MZZ9_9ACTN</name>
<comment type="caution">
    <text evidence="3">The sequence shown here is derived from an EMBL/GenBank/DDBJ whole genome shotgun (WGS) entry which is preliminary data.</text>
</comment>
<reference evidence="4" key="1">
    <citation type="journal article" date="2019" name="Int. J. Syst. Evol. Microbiol.">
        <title>The Global Catalogue of Microorganisms (GCM) 10K type strain sequencing project: providing services to taxonomists for standard genome sequencing and annotation.</title>
        <authorList>
            <consortium name="The Broad Institute Genomics Platform"/>
            <consortium name="The Broad Institute Genome Sequencing Center for Infectious Disease"/>
            <person name="Wu L."/>
            <person name="Ma J."/>
        </authorList>
    </citation>
    <scope>NUCLEOTIDE SEQUENCE [LARGE SCALE GENOMIC DNA]</scope>
    <source>
        <strain evidence="4">CCM 3243</strain>
    </source>
</reference>
<dbReference type="Proteomes" id="UP001595871">
    <property type="component" value="Unassembled WGS sequence"/>
</dbReference>
<accession>A0ABV8MZZ9</accession>
<dbReference type="EMBL" id="JBHSCF010000004">
    <property type="protein sequence ID" value="MFC4185309.1"/>
    <property type="molecule type" value="Genomic_DNA"/>
</dbReference>
<evidence type="ECO:0000259" key="2">
    <source>
        <dbReference type="Pfam" id="PF13480"/>
    </source>
</evidence>
<evidence type="ECO:0000313" key="4">
    <source>
        <dbReference type="Proteomes" id="UP001595871"/>
    </source>
</evidence>
<dbReference type="Gene3D" id="3.40.630.30">
    <property type="match status" value="1"/>
</dbReference>
<keyword evidence="4" id="KW-1185">Reference proteome</keyword>
<dbReference type="SUPFAM" id="SSF55729">
    <property type="entry name" value="Acyl-CoA N-acyltransferases (Nat)"/>
    <property type="match status" value="1"/>
</dbReference>
<dbReference type="EC" id="2.3.1.-" evidence="3"/>
<dbReference type="Pfam" id="PF13480">
    <property type="entry name" value="Acetyltransf_6"/>
    <property type="match status" value="1"/>
</dbReference>
<evidence type="ECO:0000256" key="1">
    <source>
        <dbReference type="SAM" id="MobiDB-lite"/>
    </source>
</evidence>
<feature type="region of interest" description="Disordered" evidence="1">
    <location>
        <begin position="1"/>
        <end position="22"/>
    </location>
</feature>